<accession>A0A1F7WE73</accession>
<dbReference type="PANTHER" id="PTHR42695">
    <property type="entry name" value="GLUTAMINE AMIDOTRANSFERASE YLR126C-RELATED"/>
    <property type="match status" value="1"/>
</dbReference>
<dbReference type="PROSITE" id="PS51273">
    <property type="entry name" value="GATASE_TYPE_1"/>
    <property type="match status" value="1"/>
</dbReference>
<name>A0A1F7WE73_9BACT</name>
<dbReference type="InterPro" id="IPR029062">
    <property type="entry name" value="Class_I_gatase-like"/>
</dbReference>
<dbReference type="PANTHER" id="PTHR42695:SF5">
    <property type="entry name" value="GLUTAMINE AMIDOTRANSFERASE YLR126C-RELATED"/>
    <property type="match status" value="1"/>
</dbReference>
<dbReference type="Pfam" id="PF00117">
    <property type="entry name" value="GATase"/>
    <property type="match status" value="1"/>
</dbReference>
<sequence length="238" mass="26416">MSDKFLLIQVREDQKVKDHEYRCLLELGGFTVNELDRHDLITGPIDLVRLDDLSGVIIGGSGEYSGQDDYPNRESLCQLVGRAEQIGLSVLGICFGAQAVAEALGGRSIEDREHSEVGTFRLHRLPMAVEDPLFSKFPEEFLASEGHHSRIVDLPAGAVMLAESDRCPVQAFRSASSSIYGVQFHPELNRVGMLWRLDHYQGSYGGPEDEVESIVSTSRDTPDANRLISIWREQSVEG</sequence>
<feature type="domain" description="Glutamine amidotransferase" evidence="1">
    <location>
        <begin position="50"/>
        <end position="188"/>
    </location>
</feature>
<dbReference type="SUPFAM" id="SSF52317">
    <property type="entry name" value="Class I glutamine amidotransferase-like"/>
    <property type="match status" value="1"/>
</dbReference>
<organism evidence="2 3">
    <name type="scientific">Candidatus Uhrbacteria bacterium RIFOXYC2_FULL_47_19</name>
    <dbReference type="NCBI Taxonomy" id="1802424"/>
    <lineage>
        <taxon>Bacteria</taxon>
        <taxon>Candidatus Uhriibacteriota</taxon>
    </lineage>
</organism>
<evidence type="ECO:0000313" key="3">
    <source>
        <dbReference type="Proteomes" id="UP000176988"/>
    </source>
</evidence>
<gene>
    <name evidence="2" type="ORF">A2480_01490</name>
</gene>
<dbReference type="EMBL" id="MGFG01000018">
    <property type="protein sequence ID" value="OGM01090.1"/>
    <property type="molecule type" value="Genomic_DNA"/>
</dbReference>
<protein>
    <recommendedName>
        <fullName evidence="1">Glutamine amidotransferase domain-containing protein</fullName>
    </recommendedName>
</protein>
<proteinExistence type="predicted"/>
<dbReference type="AlphaFoldDB" id="A0A1F7WE73"/>
<dbReference type="GO" id="GO:0005829">
    <property type="term" value="C:cytosol"/>
    <property type="evidence" value="ECO:0007669"/>
    <property type="project" value="TreeGrafter"/>
</dbReference>
<evidence type="ECO:0000259" key="1">
    <source>
        <dbReference type="Pfam" id="PF00117"/>
    </source>
</evidence>
<dbReference type="CDD" id="cd01741">
    <property type="entry name" value="GATase1_1"/>
    <property type="match status" value="1"/>
</dbReference>
<comment type="caution">
    <text evidence="2">The sequence shown here is derived from an EMBL/GenBank/DDBJ whole genome shotgun (WGS) entry which is preliminary data.</text>
</comment>
<dbReference type="Gene3D" id="3.40.50.880">
    <property type="match status" value="1"/>
</dbReference>
<dbReference type="InterPro" id="IPR044992">
    <property type="entry name" value="ChyE-like"/>
</dbReference>
<reference evidence="2 3" key="1">
    <citation type="journal article" date="2016" name="Nat. Commun.">
        <title>Thousands of microbial genomes shed light on interconnected biogeochemical processes in an aquifer system.</title>
        <authorList>
            <person name="Anantharaman K."/>
            <person name="Brown C.T."/>
            <person name="Hug L.A."/>
            <person name="Sharon I."/>
            <person name="Castelle C.J."/>
            <person name="Probst A.J."/>
            <person name="Thomas B.C."/>
            <person name="Singh A."/>
            <person name="Wilkins M.J."/>
            <person name="Karaoz U."/>
            <person name="Brodie E.L."/>
            <person name="Williams K.H."/>
            <person name="Hubbard S.S."/>
            <person name="Banfield J.F."/>
        </authorList>
    </citation>
    <scope>NUCLEOTIDE SEQUENCE [LARGE SCALE GENOMIC DNA]</scope>
</reference>
<dbReference type="STRING" id="1802424.A2480_01490"/>
<evidence type="ECO:0000313" key="2">
    <source>
        <dbReference type="EMBL" id="OGM01090.1"/>
    </source>
</evidence>
<dbReference type="InterPro" id="IPR017926">
    <property type="entry name" value="GATASE"/>
</dbReference>
<dbReference type="Proteomes" id="UP000176988">
    <property type="component" value="Unassembled WGS sequence"/>
</dbReference>